<dbReference type="EMBL" id="JAMZIH010009084">
    <property type="protein sequence ID" value="KAJ1670773.1"/>
    <property type="molecule type" value="Genomic_DNA"/>
</dbReference>
<evidence type="ECO:0000313" key="1">
    <source>
        <dbReference type="EMBL" id="KAJ1670773.1"/>
    </source>
</evidence>
<evidence type="ECO:0000313" key="2">
    <source>
        <dbReference type="Proteomes" id="UP001145114"/>
    </source>
</evidence>
<name>A0ACC1HAF0_9FUNG</name>
<dbReference type="Proteomes" id="UP001145114">
    <property type="component" value="Unassembled WGS sequence"/>
</dbReference>
<gene>
    <name evidence="1" type="primary">SFH5_3</name>
    <name evidence="1" type="ORF">EV182_008006</name>
</gene>
<sequence length="183" mass="19753">MVQVHDYDGVGIFSYDRNARTASRETIKIISDNYPETLSIKYFINIPSWGETIYNLISRWLSEETRRKFIIVSKGNTTKALLENIDAAELYPSYRPKESEPSSSSSQSPSQSPPPAAAEPGQVAEEELVVPTDATVGPAEDTNTVKATAVTNDTHGLGGRKIDEPTTAAKGAADDSADKTSAS</sequence>
<protein>
    <submittedName>
        <fullName evidence="1">Non-classical phosphatidylinositol transfer protein (PITP)</fullName>
    </submittedName>
</protein>
<proteinExistence type="predicted"/>
<reference evidence="1" key="1">
    <citation type="submission" date="2022-06" db="EMBL/GenBank/DDBJ databases">
        <title>Phylogenomic reconstructions and comparative analyses of Kickxellomycotina fungi.</title>
        <authorList>
            <person name="Reynolds N.K."/>
            <person name="Stajich J.E."/>
            <person name="Barry K."/>
            <person name="Grigoriev I.V."/>
            <person name="Crous P."/>
            <person name="Smith M.E."/>
        </authorList>
    </citation>
    <scope>NUCLEOTIDE SEQUENCE</scope>
    <source>
        <strain evidence="1">RSA 2271</strain>
    </source>
</reference>
<keyword evidence="2" id="KW-1185">Reference proteome</keyword>
<accession>A0ACC1HAF0</accession>
<organism evidence="1 2">
    <name type="scientific">Spiromyces aspiralis</name>
    <dbReference type="NCBI Taxonomy" id="68401"/>
    <lineage>
        <taxon>Eukaryota</taxon>
        <taxon>Fungi</taxon>
        <taxon>Fungi incertae sedis</taxon>
        <taxon>Zoopagomycota</taxon>
        <taxon>Kickxellomycotina</taxon>
        <taxon>Kickxellomycetes</taxon>
        <taxon>Kickxellales</taxon>
        <taxon>Kickxellaceae</taxon>
        <taxon>Spiromyces</taxon>
    </lineage>
</organism>
<comment type="caution">
    <text evidence="1">The sequence shown here is derived from an EMBL/GenBank/DDBJ whole genome shotgun (WGS) entry which is preliminary data.</text>
</comment>